<evidence type="ECO:0000259" key="1">
    <source>
        <dbReference type="Pfam" id="PF10988"/>
    </source>
</evidence>
<keyword evidence="3" id="KW-1185">Reference proteome</keyword>
<comment type="caution">
    <text evidence="2">The sequence shown here is derived from an EMBL/GenBank/DDBJ whole genome shotgun (WGS) entry which is preliminary data.</text>
</comment>
<feature type="domain" description="Putative auto-transporter adhesin head GIN" evidence="1">
    <location>
        <begin position="39"/>
        <end position="233"/>
    </location>
</feature>
<name>A0ABU9E0L2_9FLAO</name>
<accession>A0ABU9E0L2</accession>
<sequence length="249" mass="27576">MKKFSVLIMLFWLFNACEKPSDCIESSGAIITKEVTVQPFKKIKVYRGIEVVITQGAEYKVAIVAGENFIDNVEVRQNGDQLIFKDDASCNWVRAYGTTKILVTTPTLEEVYSKTDRNISSNGVLTFPNIAFIAMDKDGDGESGAGTGDFMLNVNNSYLYIANNNVSRFYLSGQTNLAEFNFYFGDGRIEAESLTAQNIKVFHRGSNDMTVKPIQSIIGTMNSTGNIILKNVPPVVDVAELYQGNVIYP</sequence>
<dbReference type="EMBL" id="JBBPCB010000001">
    <property type="protein sequence ID" value="MEK8179449.1"/>
    <property type="molecule type" value="Genomic_DNA"/>
</dbReference>
<dbReference type="RefSeq" id="WP_187659562.1">
    <property type="nucleotide sequence ID" value="NZ_JACTAB010000001.1"/>
</dbReference>
<dbReference type="Gene3D" id="2.160.20.120">
    <property type="match status" value="1"/>
</dbReference>
<evidence type="ECO:0000313" key="3">
    <source>
        <dbReference type="Proteomes" id="UP001491349"/>
    </source>
</evidence>
<dbReference type="InterPro" id="IPR021255">
    <property type="entry name" value="DUF2807"/>
</dbReference>
<proteinExistence type="predicted"/>
<organism evidence="2 3">
    <name type="scientific">Flavobacterium buctense</name>
    <dbReference type="NCBI Taxonomy" id="1648146"/>
    <lineage>
        <taxon>Bacteria</taxon>
        <taxon>Pseudomonadati</taxon>
        <taxon>Bacteroidota</taxon>
        <taxon>Flavobacteriia</taxon>
        <taxon>Flavobacteriales</taxon>
        <taxon>Flavobacteriaceae</taxon>
        <taxon>Flavobacterium</taxon>
    </lineage>
</organism>
<evidence type="ECO:0000313" key="2">
    <source>
        <dbReference type="EMBL" id="MEK8179449.1"/>
    </source>
</evidence>
<gene>
    <name evidence="2" type="ORF">WMW71_03770</name>
</gene>
<dbReference type="Proteomes" id="UP001491349">
    <property type="component" value="Unassembled WGS sequence"/>
</dbReference>
<dbReference type="Pfam" id="PF10988">
    <property type="entry name" value="DUF2807"/>
    <property type="match status" value="1"/>
</dbReference>
<protein>
    <submittedName>
        <fullName evidence="2">Head GIN domain-containing protein</fullName>
    </submittedName>
</protein>
<reference evidence="2 3" key="1">
    <citation type="submission" date="2024-04" db="EMBL/GenBank/DDBJ databases">
        <title>draft genome sequnece of Flavobacterium buctense JCM 30750.</title>
        <authorList>
            <person name="Kim D.-U."/>
        </authorList>
    </citation>
    <scope>NUCLEOTIDE SEQUENCE [LARGE SCALE GENOMIC DNA]</scope>
    <source>
        <strain evidence="2 3">JCM 30750</strain>
    </source>
</reference>